<evidence type="ECO:0000313" key="1">
    <source>
        <dbReference type="EMBL" id="RKT77533.1"/>
    </source>
</evidence>
<dbReference type="PANTHER" id="PTHR43393:SF3">
    <property type="entry name" value="LYSINE DECARBOXYLASE-LIKE PROTEIN"/>
    <property type="match status" value="1"/>
</dbReference>
<protein>
    <submittedName>
        <fullName evidence="1">Putative Rossmann-fold nucleotide-binding protein</fullName>
    </submittedName>
</protein>
<gene>
    <name evidence="1" type="ORF">DFJ68_0956</name>
</gene>
<dbReference type="Gene3D" id="3.40.50.450">
    <property type="match status" value="1"/>
</dbReference>
<evidence type="ECO:0000313" key="2">
    <source>
        <dbReference type="Proteomes" id="UP000278440"/>
    </source>
</evidence>
<comment type="caution">
    <text evidence="1">The sequence shown here is derived from an EMBL/GenBank/DDBJ whole genome shotgun (WGS) entry which is preliminary data.</text>
</comment>
<dbReference type="InterPro" id="IPR052341">
    <property type="entry name" value="LOG_family_nucleotidases"/>
</dbReference>
<dbReference type="Pfam" id="PF18306">
    <property type="entry name" value="LDcluster4"/>
    <property type="match status" value="1"/>
</dbReference>
<dbReference type="AlphaFoldDB" id="A0A495XYG0"/>
<organism evidence="1 2">
    <name type="scientific">Terracoccus luteus</name>
    <dbReference type="NCBI Taxonomy" id="53356"/>
    <lineage>
        <taxon>Bacteria</taxon>
        <taxon>Bacillati</taxon>
        <taxon>Actinomycetota</taxon>
        <taxon>Actinomycetes</taxon>
        <taxon>Micrococcales</taxon>
        <taxon>Intrasporangiaceae</taxon>
        <taxon>Terracoccus</taxon>
    </lineage>
</organism>
<dbReference type="InterPro" id="IPR041164">
    <property type="entry name" value="LDcluster4"/>
</dbReference>
<dbReference type="PANTHER" id="PTHR43393">
    <property type="entry name" value="CYTOKININ RIBOSIDE 5'-MONOPHOSPHATE PHOSPHORIBOHYDROLASE"/>
    <property type="match status" value="1"/>
</dbReference>
<accession>A0A495XYG0</accession>
<dbReference type="EMBL" id="RBXT01000001">
    <property type="protein sequence ID" value="RKT77533.1"/>
    <property type="molecule type" value="Genomic_DNA"/>
</dbReference>
<name>A0A495XYG0_9MICO</name>
<dbReference type="Proteomes" id="UP000278440">
    <property type="component" value="Unassembled WGS sequence"/>
</dbReference>
<sequence length="399" mass="41776">MPGGAVRGSATCALTRRAGADGRTGGDRHDAGMEIESLAALDDRLADGAPLRGLRLQHLDLTGWGPRLVGRDLTGLVVLGGTVPTDVTEVLLAGGAIVFPGLADAPVDPWRGLYAPEDLYAGVEQGYAGTPDARAYRWFVDAAMRTDAYATLVRAIHDDSVTDALDEFVDARSVVGVMGGHALHRGSADYRAAALLGHRLAEHGHLVATGGGPGAMEAANLGALTDDADRLDAALDHLADVPSFRPDVTPWARRALEVRLDVLGVPHRSVGTAMGSTARSLGIPTWFYGHEPPNVFCDAVAKYFSNAIREDGLLARCTGGVVVLGGAAGTVQEIFQAVTPLYYATGEAPLPPLVLVGHEHWTDTVPVWPALRALAAGRPMADAVHLVDDVADVPDLIRG</sequence>
<dbReference type="SUPFAM" id="SSF102405">
    <property type="entry name" value="MCP/YpsA-like"/>
    <property type="match status" value="1"/>
</dbReference>
<proteinExistence type="predicted"/>
<reference evidence="1 2" key="1">
    <citation type="submission" date="2018-10" db="EMBL/GenBank/DDBJ databases">
        <title>Sequencing the genomes of 1000 actinobacteria strains.</title>
        <authorList>
            <person name="Klenk H.-P."/>
        </authorList>
    </citation>
    <scope>NUCLEOTIDE SEQUENCE [LARGE SCALE GENOMIC DNA]</scope>
    <source>
        <strain evidence="1 2">DSM 44267</strain>
    </source>
</reference>
<dbReference type="GO" id="GO:0005829">
    <property type="term" value="C:cytosol"/>
    <property type="evidence" value="ECO:0007669"/>
    <property type="project" value="TreeGrafter"/>
</dbReference>
<keyword evidence="2" id="KW-1185">Reference proteome</keyword>